<evidence type="ECO:0000256" key="1">
    <source>
        <dbReference type="ARBA" id="ARBA00009251"/>
    </source>
</evidence>
<dbReference type="Pfam" id="PF11680">
    <property type="entry name" value="DUF3276"/>
    <property type="match status" value="1"/>
</dbReference>
<comment type="caution">
    <text evidence="3">The sequence shown here is derived from an EMBL/GenBank/DDBJ whole genome shotgun (WGS) entry which is preliminary data.</text>
</comment>
<proteinExistence type="inferred from homology"/>
<dbReference type="AlphaFoldDB" id="A0A1F5GJP9"/>
<evidence type="ECO:0008006" key="5">
    <source>
        <dbReference type="Google" id="ProtNLM"/>
    </source>
</evidence>
<dbReference type="InterPro" id="IPR006628">
    <property type="entry name" value="PUR-bd_fam"/>
</dbReference>
<gene>
    <name evidence="3" type="ORF">A3D81_00695</name>
</gene>
<organism evidence="3 4">
    <name type="scientific">Candidatus Curtissbacteria bacterium RIFCSPHIGHO2_02_FULL_40_17</name>
    <dbReference type="NCBI Taxonomy" id="1797715"/>
    <lineage>
        <taxon>Bacteria</taxon>
        <taxon>Candidatus Curtissiibacteriota</taxon>
    </lineage>
</organism>
<evidence type="ECO:0000313" key="4">
    <source>
        <dbReference type="Proteomes" id="UP000178492"/>
    </source>
</evidence>
<sequence>MQKSKQSLQSSSSNNSIAGLSVKSSKFRVGARTFFFDVNTASNSKNYLRITESRFTGEGKDRIRNSVVLFPEDIQDFSKNLKEIAGYLN</sequence>
<dbReference type="GO" id="GO:0000977">
    <property type="term" value="F:RNA polymerase II transcription regulatory region sequence-specific DNA binding"/>
    <property type="evidence" value="ECO:0007669"/>
    <property type="project" value="InterPro"/>
</dbReference>
<keyword evidence="2" id="KW-0238">DNA-binding</keyword>
<protein>
    <recommendedName>
        <fullName evidence="5">DNA-binding protein</fullName>
    </recommendedName>
</protein>
<accession>A0A1F5GJP9</accession>
<dbReference type="EMBL" id="MFBE01000004">
    <property type="protein sequence ID" value="OGD92100.1"/>
    <property type="molecule type" value="Genomic_DNA"/>
</dbReference>
<name>A0A1F5GJP9_9BACT</name>
<dbReference type="Proteomes" id="UP000178492">
    <property type="component" value="Unassembled WGS sequence"/>
</dbReference>
<comment type="similarity">
    <text evidence="1">Belongs to the PUR DNA-binding protein family.</text>
</comment>
<evidence type="ECO:0000256" key="2">
    <source>
        <dbReference type="ARBA" id="ARBA00023125"/>
    </source>
</evidence>
<reference evidence="3 4" key="1">
    <citation type="journal article" date="2016" name="Nat. Commun.">
        <title>Thousands of microbial genomes shed light on interconnected biogeochemical processes in an aquifer system.</title>
        <authorList>
            <person name="Anantharaman K."/>
            <person name="Brown C.T."/>
            <person name="Hug L.A."/>
            <person name="Sharon I."/>
            <person name="Castelle C.J."/>
            <person name="Probst A.J."/>
            <person name="Thomas B.C."/>
            <person name="Singh A."/>
            <person name="Wilkins M.J."/>
            <person name="Karaoz U."/>
            <person name="Brodie E.L."/>
            <person name="Williams K.H."/>
            <person name="Hubbard S.S."/>
            <person name="Banfield J.F."/>
        </authorList>
    </citation>
    <scope>NUCLEOTIDE SEQUENCE [LARGE SCALE GENOMIC DNA]</scope>
</reference>
<evidence type="ECO:0000313" key="3">
    <source>
        <dbReference type="EMBL" id="OGD92100.1"/>
    </source>
</evidence>
<dbReference type="Gene3D" id="3.10.450.700">
    <property type="match status" value="1"/>
</dbReference>
<dbReference type="GO" id="GO:0032422">
    <property type="term" value="F:purine-rich negative regulatory element binding"/>
    <property type="evidence" value="ECO:0007669"/>
    <property type="project" value="InterPro"/>
</dbReference>